<comment type="caution">
    <text evidence="1">The sequence shown here is derived from an EMBL/GenBank/DDBJ whole genome shotgun (WGS) entry which is preliminary data.</text>
</comment>
<gene>
    <name evidence="1" type="ORF">PENTCL1PPCAC_17144</name>
</gene>
<feature type="non-terminal residue" evidence="1">
    <location>
        <position position="79"/>
    </location>
</feature>
<dbReference type="AlphaFoldDB" id="A0AAV5TKZ2"/>
<accession>A0AAV5TKZ2</accession>
<keyword evidence="2" id="KW-1185">Reference proteome</keyword>
<evidence type="ECO:0000313" key="2">
    <source>
        <dbReference type="Proteomes" id="UP001432027"/>
    </source>
</evidence>
<protein>
    <submittedName>
        <fullName evidence="1">Uncharacterized protein</fullName>
    </submittedName>
</protein>
<sequence length="79" mass="9229">DCTDIFILIEHTATLFRNISTVFDDIEMTVKSSLFKSFLAKFVIVESFYLSAKYFNEANYLFCSLLTCFDCKNLDLWLT</sequence>
<organism evidence="1 2">
    <name type="scientific">Pristionchus entomophagus</name>
    <dbReference type="NCBI Taxonomy" id="358040"/>
    <lineage>
        <taxon>Eukaryota</taxon>
        <taxon>Metazoa</taxon>
        <taxon>Ecdysozoa</taxon>
        <taxon>Nematoda</taxon>
        <taxon>Chromadorea</taxon>
        <taxon>Rhabditida</taxon>
        <taxon>Rhabditina</taxon>
        <taxon>Diplogasteromorpha</taxon>
        <taxon>Diplogasteroidea</taxon>
        <taxon>Neodiplogasteridae</taxon>
        <taxon>Pristionchus</taxon>
    </lineage>
</organism>
<dbReference type="Proteomes" id="UP001432027">
    <property type="component" value="Unassembled WGS sequence"/>
</dbReference>
<name>A0AAV5TKZ2_9BILA</name>
<feature type="non-terminal residue" evidence="1">
    <location>
        <position position="1"/>
    </location>
</feature>
<evidence type="ECO:0000313" key="1">
    <source>
        <dbReference type="EMBL" id="GMS94969.1"/>
    </source>
</evidence>
<proteinExistence type="predicted"/>
<reference evidence="1" key="1">
    <citation type="submission" date="2023-10" db="EMBL/GenBank/DDBJ databases">
        <title>Genome assembly of Pristionchus species.</title>
        <authorList>
            <person name="Yoshida K."/>
            <person name="Sommer R.J."/>
        </authorList>
    </citation>
    <scope>NUCLEOTIDE SEQUENCE</scope>
    <source>
        <strain evidence="1">RS0144</strain>
    </source>
</reference>
<dbReference type="EMBL" id="BTSX01000004">
    <property type="protein sequence ID" value="GMS94969.1"/>
    <property type="molecule type" value="Genomic_DNA"/>
</dbReference>